<organism evidence="7 8">
    <name type="scientific">Trachymyrmex cornetzi</name>
    <dbReference type="NCBI Taxonomy" id="471704"/>
    <lineage>
        <taxon>Eukaryota</taxon>
        <taxon>Metazoa</taxon>
        <taxon>Ecdysozoa</taxon>
        <taxon>Arthropoda</taxon>
        <taxon>Hexapoda</taxon>
        <taxon>Insecta</taxon>
        <taxon>Pterygota</taxon>
        <taxon>Neoptera</taxon>
        <taxon>Endopterygota</taxon>
        <taxon>Hymenoptera</taxon>
        <taxon>Apocrita</taxon>
        <taxon>Aculeata</taxon>
        <taxon>Formicoidea</taxon>
        <taxon>Formicidae</taxon>
        <taxon>Myrmicinae</taxon>
        <taxon>Trachymyrmex</taxon>
    </lineage>
</organism>
<dbReference type="PROSITE" id="PS51526">
    <property type="entry name" value="RFX_DBD"/>
    <property type="match status" value="1"/>
</dbReference>
<dbReference type="Proteomes" id="UP000078492">
    <property type="component" value="Unassembled WGS sequence"/>
</dbReference>
<dbReference type="PANTHER" id="PTHR22970">
    <property type="entry name" value="AT-RICH INTERACTIVE DOMAIN-CONTAINING PROTEIN 2"/>
    <property type="match status" value="1"/>
</dbReference>
<dbReference type="InterPro" id="IPR052406">
    <property type="entry name" value="Chromatin_Remodeling_Comp"/>
</dbReference>
<dbReference type="SUPFAM" id="SSF48371">
    <property type="entry name" value="ARM repeat"/>
    <property type="match status" value="1"/>
</dbReference>
<evidence type="ECO:0000256" key="3">
    <source>
        <dbReference type="ARBA" id="ARBA00023163"/>
    </source>
</evidence>
<feature type="domain" description="RFX-type winged-helix" evidence="6">
    <location>
        <begin position="736"/>
        <end position="813"/>
    </location>
</feature>
<feature type="compositionally biased region" description="Low complexity" evidence="5">
    <location>
        <begin position="900"/>
        <end position="910"/>
    </location>
</feature>
<feature type="region of interest" description="Disordered" evidence="5">
    <location>
        <begin position="652"/>
        <end position="710"/>
    </location>
</feature>
<feature type="region of interest" description="Disordered" evidence="5">
    <location>
        <begin position="1151"/>
        <end position="1172"/>
    </location>
</feature>
<proteinExistence type="predicted"/>
<dbReference type="STRING" id="471704.A0A195DUX8"/>
<feature type="compositionally biased region" description="Low complexity" evidence="5">
    <location>
        <begin position="1836"/>
        <end position="1856"/>
    </location>
</feature>
<keyword evidence="4" id="KW-0539">Nucleus</keyword>
<dbReference type="InterPro" id="IPR016024">
    <property type="entry name" value="ARM-type_fold"/>
</dbReference>
<dbReference type="Pfam" id="PF02257">
    <property type="entry name" value="RFX_DNA_binding"/>
    <property type="match status" value="1"/>
</dbReference>
<evidence type="ECO:0000256" key="1">
    <source>
        <dbReference type="ARBA" id="ARBA00022853"/>
    </source>
</evidence>
<feature type="region of interest" description="Disordered" evidence="5">
    <location>
        <begin position="1299"/>
        <end position="1359"/>
    </location>
</feature>
<reference evidence="7 8" key="1">
    <citation type="submission" date="2015-09" db="EMBL/GenBank/DDBJ databases">
        <title>Trachymyrmex cornetzi WGS genome.</title>
        <authorList>
            <person name="Nygaard S."/>
            <person name="Hu H."/>
            <person name="Boomsma J."/>
            <person name="Zhang G."/>
        </authorList>
    </citation>
    <scope>NUCLEOTIDE SEQUENCE [LARGE SCALE GENOMIC DNA]</scope>
    <source>
        <strain evidence="7">Tcor2-1</strain>
        <tissue evidence="7">Whole body</tissue>
    </source>
</reference>
<keyword evidence="2" id="KW-0805">Transcription regulation</keyword>
<dbReference type="InterPro" id="IPR013087">
    <property type="entry name" value="Znf_C2H2_type"/>
</dbReference>
<gene>
    <name evidence="7" type="ORF">ALC57_11150</name>
</gene>
<dbReference type="PANTHER" id="PTHR22970:SF14">
    <property type="entry name" value="AT-RICH INTERACTIVE DOMAIN-CONTAINING PROTEIN 2"/>
    <property type="match status" value="1"/>
</dbReference>
<feature type="compositionally biased region" description="Low complexity" evidence="5">
    <location>
        <begin position="1158"/>
        <end position="1167"/>
    </location>
</feature>
<dbReference type="InterPro" id="IPR036388">
    <property type="entry name" value="WH-like_DNA-bd_sf"/>
</dbReference>
<dbReference type="GO" id="GO:0006325">
    <property type="term" value="P:chromatin organization"/>
    <property type="evidence" value="ECO:0007669"/>
    <property type="project" value="UniProtKB-KW"/>
</dbReference>
<feature type="compositionally biased region" description="Polar residues" evidence="5">
    <location>
        <begin position="875"/>
        <end position="884"/>
    </location>
</feature>
<keyword evidence="1" id="KW-0156">Chromatin regulator</keyword>
<feature type="compositionally biased region" description="Low complexity" evidence="5">
    <location>
        <begin position="1637"/>
        <end position="1646"/>
    </location>
</feature>
<keyword evidence="3" id="KW-0804">Transcription</keyword>
<sequence>MRTPCEVPLKDATRLNSDCQEGPSPSPATSGRGVTVTAPLATMFHCVWQSASVCKRQGVAAFCRTANTTRIGIGPYAPPPFSVSRTTYLDRYEKVHFLGEDGQQADDDDEDSRHRKWSARALHSVPLTYNHHQHNIAAGYVPFSIVFLLVALSSSLCTARTQHSFPFFPKLPLPLSLSTFFSVCTYKNKQHVFFYMCPYAFLRGETPLGKKLIFLFRSEHQKLLINMRDTNTNSVRYYHCSNELCKSLRDYNGLSSDLYKSSNYDKLALSLLSPLPNEQDFAINVCTLLSNEGKHTLRLDKYPRLVNILLAHAGVFDSPGTRQLFIEVYSRIRNYSINSFWSDVLDSQDVIDLTDERTFMKKPLTSSLSTFSRRKTVEKEKQSKQDVIALTTENEEPTVPNDVEMILPDCPRLDLLVLHSDENLKDQNQNSIKFEEEDKDLFCVGRTLGTQDPYGQRVLQIASILRNLSFTPENATVLGRNRCFLRFVLLCVRARWSNLHQLGFDILGNIANEVILKEAGERITNVVLTCVAKGIESQDRFIVISCLEVLNKISQQDSNEEIVTFGLADNVYELICRQVFLALSDIALLVYTLECLYALTSLGERPCTSVARVRGAIDTLVALVTVEAQSYGPKACILMRVVETVSTVAAQQNTTGQSSVPASPATPATTTASASTPSTPATITTIPAPASPASSRPTTPAATSTKSTTHKVVETANAIQQQNAHQQIIQENEQFALGWVKATFELIPGVRIEQEELYKKYLGCCTKIGRRGVIAPLHFPRCVRSVFGNIVGPNPLKGENTGTQYYEGIRVRATPAPITYPSQTTAAVATNTLPIPAVNTTPVKVLPVQQRTVKNISPAPDSTAAPQVDSPAASFGTQTTSTPASPILKAQLSAPPKPPSNNTSSQSQNPVTKVDSKSQVSVSHPHLSQALLASGSQTPPQQQPQLQPQLQCVQVVAKEDNRSGTTSSSIIKSLLATKVTVSSDCMPSAAATCVSTPTACVTNTTASIASSISANQLITSNQVAQRQQQQRLLQQQMTSIIQPAAPAATPATILPKTLINTKQKPAITPIPAKKIQRLNGAKFVVTNNCEKTEINDNDNTNQIITSTTTVVNPTENHISSSPVKVCRPPLTTVNVATATLNKMNQRMTCTSIAEDSDSTNNSLASSSGIGGSRDCSFRVEEENMPTSFEGILLNGAPTSNNMDIDAQEDGSSKDSSSVGSKDKPLQSMMLVDLLERKVDKEPILNGVLSKNSINEKEMDLVENHFKKVLKESPAEMKIKPEIESGNIIQNEVSEDTLIEAPRGIKRSASESDELDIKKPKYSNGTMSPDPAVDSTTAESTVSSIKSEEQDDDKDSEKATVSSTAANLYAALAADCIEDEIDLEEQMNVNILIKEEPPTLHIKEESHIFINQIASMNQASQPQPPSLQQQQQQLIVTTPRQIVVQQTIPSSNQMIIPTTSVKGRPPPQQPQVLLQQSAGGQLQYVVSGGVPGQNYVLAQPQTALVQGQAQTVLVAQTTQQQGTGTKTIIILQPQATAQPTPQKMVAVTPQGQQVVVTQVPRPILQSPALGNIPPPLVPTSATIPQASIIVNSSVAQTNPNTVTVTIPAMAQQTPVSTSVPSRVVTPTPASTPPPTRPTTPHQAAATHGVSTVKSSPATKIMKTVSSSTSTEPESKPSTSQQQQQQTPQLMQENKTITIKIDPNAYLCEWRGCLRQFKTPHEVYLHVCEAHCPNGGEEILCLWASCDALKRRKFSLMTHLYDRHCNADTMSMRRKQLTVTGKTEVSTSTPPAPHHPGYAPNAAFHAIKRHALEFVNPKELMSSILLMILLLAKQQRPTKPAAATSSSSSPRPGQNSPPEQDDNEGPVTKSIRLTAALILRNLVIYSTHGRRHLRAYEPHLAGVALSNVESSRTIAQVLYDMNDQSSSSHHR</sequence>
<feature type="compositionally biased region" description="Low complexity" evidence="5">
    <location>
        <begin position="1661"/>
        <end position="1687"/>
    </location>
</feature>
<evidence type="ECO:0000256" key="2">
    <source>
        <dbReference type="ARBA" id="ARBA00023015"/>
    </source>
</evidence>
<evidence type="ECO:0000313" key="7">
    <source>
        <dbReference type="EMBL" id="KYN16641.1"/>
    </source>
</evidence>
<dbReference type="GO" id="GO:0006355">
    <property type="term" value="P:regulation of DNA-templated transcription"/>
    <property type="evidence" value="ECO:0007669"/>
    <property type="project" value="InterPro"/>
</dbReference>
<dbReference type="EMBL" id="KQ980322">
    <property type="protein sequence ID" value="KYN16641.1"/>
    <property type="molecule type" value="Genomic_DNA"/>
</dbReference>
<protein>
    <submittedName>
        <fullName evidence="7">AT-rich interactive domain-containing protein 2</fullName>
    </submittedName>
</protein>
<dbReference type="Gene3D" id="1.10.10.10">
    <property type="entry name" value="Winged helix-like DNA-binding domain superfamily/Winged helix DNA-binding domain"/>
    <property type="match status" value="1"/>
</dbReference>
<feature type="compositionally biased region" description="Polar residues" evidence="5">
    <location>
        <begin position="1647"/>
        <end position="1656"/>
    </location>
</feature>
<evidence type="ECO:0000313" key="8">
    <source>
        <dbReference type="Proteomes" id="UP000078492"/>
    </source>
</evidence>
<accession>A0A195DUX8</accession>
<dbReference type="PROSITE" id="PS00028">
    <property type="entry name" value="ZINC_FINGER_C2H2_1"/>
    <property type="match status" value="1"/>
</dbReference>
<feature type="region of interest" description="Disordered" evidence="5">
    <location>
        <begin position="1836"/>
        <end position="1864"/>
    </location>
</feature>
<keyword evidence="8" id="KW-1185">Reference proteome</keyword>
<name>A0A195DUX8_9HYME</name>
<feature type="compositionally biased region" description="Low complexity" evidence="5">
    <location>
        <begin position="658"/>
        <end position="707"/>
    </location>
</feature>
<dbReference type="GO" id="GO:0003677">
    <property type="term" value="F:DNA binding"/>
    <property type="evidence" value="ECO:0007669"/>
    <property type="project" value="InterPro"/>
</dbReference>
<evidence type="ECO:0000259" key="6">
    <source>
        <dbReference type="PROSITE" id="PS51526"/>
    </source>
</evidence>
<feature type="region of interest" description="Disordered" evidence="5">
    <location>
        <begin position="1194"/>
        <end position="1224"/>
    </location>
</feature>
<feature type="compositionally biased region" description="Low complexity" evidence="5">
    <location>
        <begin position="1611"/>
        <end position="1627"/>
    </location>
</feature>
<feature type="region of interest" description="Disordered" evidence="5">
    <location>
        <begin position="1611"/>
        <end position="1689"/>
    </location>
</feature>
<feature type="region of interest" description="Disordered" evidence="5">
    <location>
        <begin position="856"/>
        <end position="924"/>
    </location>
</feature>
<evidence type="ECO:0000256" key="5">
    <source>
        <dbReference type="SAM" id="MobiDB-lite"/>
    </source>
</evidence>
<evidence type="ECO:0000256" key="4">
    <source>
        <dbReference type="ARBA" id="ARBA00023242"/>
    </source>
</evidence>
<dbReference type="InterPro" id="IPR003150">
    <property type="entry name" value="DNA-bd_RFX"/>
</dbReference>